<gene>
    <name evidence="16 18" type="ORF">BDZ99DRAFT_433527</name>
</gene>
<dbReference type="GO" id="GO:0005789">
    <property type="term" value="C:endoplasmic reticulum membrane"/>
    <property type="evidence" value="ECO:0007669"/>
    <property type="project" value="UniProtKB-SubCell"/>
</dbReference>
<dbReference type="Proteomes" id="UP000504636">
    <property type="component" value="Unplaced"/>
</dbReference>
<feature type="transmembrane region" description="Helical" evidence="13 14">
    <location>
        <begin position="473"/>
        <end position="493"/>
    </location>
</feature>
<keyword evidence="9 13" id="KW-0443">Lipid metabolism</keyword>
<keyword evidence="7 13" id="KW-0256">Endoplasmic reticulum</keyword>
<dbReference type="PIRSF" id="PIRSF000383">
    <property type="entry name" value="PEAMT"/>
    <property type="match status" value="1"/>
</dbReference>
<evidence type="ECO:0000256" key="2">
    <source>
        <dbReference type="ARBA" id="ARBA00022516"/>
    </source>
</evidence>
<evidence type="ECO:0000313" key="16">
    <source>
        <dbReference type="EMBL" id="KAF2816357.1"/>
    </source>
</evidence>
<evidence type="ECO:0000256" key="7">
    <source>
        <dbReference type="ARBA" id="ARBA00022824"/>
    </source>
</evidence>
<feature type="transmembrane region" description="Helical" evidence="13 14">
    <location>
        <begin position="92"/>
        <end position="108"/>
    </location>
</feature>
<feature type="transmembrane region" description="Helical" evidence="13 14">
    <location>
        <begin position="419"/>
        <end position="443"/>
    </location>
</feature>
<reference evidence="18" key="2">
    <citation type="submission" date="2020-04" db="EMBL/GenBank/DDBJ databases">
        <authorList>
            <consortium name="NCBI Genome Project"/>
        </authorList>
    </citation>
    <scope>NUCLEOTIDE SEQUENCE</scope>
    <source>
        <strain evidence="18">CBS 304.34</strain>
    </source>
</reference>
<accession>A0A6A6Z807</accession>
<dbReference type="EC" id="2.1.1.17" evidence="13 14"/>
<evidence type="ECO:0000256" key="12">
    <source>
        <dbReference type="ARBA" id="ARBA00023264"/>
    </source>
</evidence>
<dbReference type="HAMAP" id="MF_03217">
    <property type="entry name" value="PEMT"/>
    <property type="match status" value="1"/>
</dbReference>
<evidence type="ECO:0000256" key="11">
    <source>
        <dbReference type="ARBA" id="ARBA00023209"/>
    </source>
</evidence>
<keyword evidence="11 13" id="KW-0594">Phospholipid biosynthesis</keyword>
<evidence type="ECO:0000256" key="9">
    <source>
        <dbReference type="ARBA" id="ARBA00023098"/>
    </source>
</evidence>
<keyword evidence="2 13" id="KW-0444">Lipid biosynthesis</keyword>
<dbReference type="AlphaFoldDB" id="A0A6A6Z807"/>
<feature type="region of interest" description="Disordered" evidence="15">
    <location>
        <begin position="1"/>
        <end position="35"/>
    </location>
</feature>
<dbReference type="GO" id="GO:0006656">
    <property type="term" value="P:phosphatidylcholine biosynthetic process"/>
    <property type="evidence" value="ECO:0007669"/>
    <property type="project" value="UniProtKB-UniRule"/>
</dbReference>
<evidence type="ECO:0000256" key="10">
    <source>
        <dbReference type="ARBA" id="ARBA00023136"/>
    </source>
</evidence>
<feature type="transmembrane region" description="Helical" evidence="13 14">
    <location>
        <begin position="229"/>
        <end position="250"/>
    </location>
</feature>
<evidence type="ECO:0000256" key="14">
    <source>
        <dbReference type="RuleBase" id="RU361122"/>
    </source>
</evidence>
<keyword evidence="3 13" id="KW-0489">Methyltransferase</keyword>
<comment type="caution">
    <text evidence="13 14">Lacks conserved residue(s) required for the propagation of feature annotation.</text>
</comment>
<feature type="transmembrane region" description="Helical" evidence="13 14">
    <location>
        <begin position="563"/>
        <end position="587"/>
    </location>
</feature>
<evidence type="ECO:0000256" key="1">
    <source>
        <dbReference type="ARBA" id="ARBA00004127"/>
    </source>
</evidence>
<proteinExistence type="inferred from homology"/>
<dbReference type="PANTHER" id="PTHR32138">
    <property type="entry name" value="PHOSPHATIDYLETHANOLAMINE N-METHYLTRANSFERASE"/>
    <property type="match status" value="1"/>
</dbReference>
<feature type="compositionally biased region" description="Basic and acidic residues" evidence="15">
    <location>
        <begin position="346"/>
        <end position="356"/>
    </location>
</feature>
<comment type="function">
    <text evidence="13 14">Catalyzes the first step of the methylation pathway of phosphatidylcholine biosynthesis, the SAM-dependent methylation of phosphatidylethanolamine (PE) to phosphatidylmonomethylethanolamine (PMME).</text>
</comment>
<dbReference type="UniPathway" id="UPA00753"/>
<dbReference type="PROSITE" id="PS51598">
    <property type="entry name" value="SAM_CHO2"/>
    <property type="match status" value="1"/>
</dbReference>
<keyword evidence="8 13" id="KW-1133">Transmembrane helix</keyword>
<evidence type="ECO:0000256" key="6">
    <source>
        <dbReference type="ARBA" id="ARBA00022692"/>
    </source>
</evidence>
<sequence length="979" mass="110880">MADFESRPAVAGNELRERASQAPPTTHPRDSSQDARAKMLELNAADDTEGDYHKGKRTYGRTPDGVVFTVPQTHDMVSQLLSPRQSKNKSDIAVLLILATMVLTLYWLPSKLRIPAFAVIFMFWRASYNAGIGYLLQIQSNDRRLVTWARKSKIFEHPSTGKNPHPKLYALLKSEMETKIPKDYNFDEAPIEYNTWLVFRRFVDLILMCDFVSYCLFALACATRPAEEGVAMAIARWTAGIILFLFNLWVKLDAHRVVKDYAWYWGDFFYLVDQDLTFDGVFEMAPHPMYSVGYAGYYGISLMAASYKVLFISILAHAAQFAFLTFVENPHIEKTYNTPPPRKRHAVDAQTHEERPSSSQSNQGFADSYPSIESVTQPSQIHKIIGIQNVDFHRLIDIVVVLFQLYLFSFAVMTPSTRLYQTFFVANAVIWRLWYSVGIGYILDRQSNKKSWTRHFIKYGDSSAEAWRQWKSLYHLSMTLCHTSFLCAAWKMYALPPNWEYGMALLRHIIGAAMAALQLWTIISIYESLGEFGWFFGDFFFDQSPSKLTYSGIYRFLNNPERILGLAGVWGIAIITWSKTVFFLALLSHSLTLAFIQLVERPHMQKLYGQSLRQKSGLSKSIDRSLPSPIRQWRGGVDRVLGEAVEFVEELLDSARPKLAAGVGTFVKDSTALFRSYPARISITRLAEDLAGFDPKDYSIKIEGTPVSGMVEKDKSSGRESEMARAPALRTSEFRTLTYEYGAPIKVRWTAPLNHSKKDWVGLYMVADNASRDVTRVASNGRWVATNPNVYDSARPAEGILVSDKLIVGGERPDGDISDYFSGEMVFSGDKIWWTTGVFEFRYHHDGKHNVMAISLPFEIRIPRFDEEDAEVDANGLIRPAVETTLLPVVQNCFDRDPEIAPSNVDESFGSLVERDGKYAKRVVFAVHQMFGIELAAEVVQADGNVKNLAWRICNAKKVLQPYSMSPSKGRGTPTGHGF</sequence>
<evidence type="ECO:0000256" key="13">
    <source>
        <dbReference type="HAMAP-Rule" id="MF_03217"/>
    </source>
</evidence>
<comment type="similarity">
    <text evidence="13 14">Belongs to the class VI-like SAM-binding methyltransferase superfamily. CHO2 family.</text>
</comment>
<evidence type="ECO:0000256" key="3">
    <source>
        <dbReference type="ARBA" id="ARBA00022603"/>
    </source>
</evidence>
<evidence type="ECO:0000313" key="18">
    <source>
        <dbReference type="RefSeq" id="XP_033583321.1"/>
    </source>
</evidence>
<dbReference type="GO" id="GO:0004608">
    <property type="term" value="F:phosphatidylethanolamine N-methyltransferase activity"/>
    <property type="evidence" value="ECO:0007669"/>
    <property type="project" value="UniProtKB-UniRule"/>
</dbReference>
<evidence type="ECO:0000256" key="4">
    <source>
        <dbReference type="ARBA" id="ARBA00022679"/>
    </source>
</evidence>
<evidence type="ECO:0000256" key="15">
    <source>
        <dbReference type="SAM" id="MobiDB-lite"/>
    </source>
</evidence>
<name>A0A6A6Z807_9PEZI</name>
<feature type="transmembrane region" description="Helical" evidence="13 14">
    <location>
        <begin position="114"/>
        <end position="136"/>
    </location>
</feature>
<evidence type="ECO:0000256" key="8">
    <source>
        <dbReference type="ARBA" id="ARBA00022989"/>
    </source>
</evidence>
<feature type="compositionally biased region" description="Polar residues" evidence="15">
    <location>
        <begin position="357"/>
        <end position="366"/>
    </location>
</feature>
<comment type="subcellular location">
    <subcellularLocation>
        <location evidence="1">Endomembrane system</location>
        <topology evidence="1">Multi-pass membrane protein</topology>
    </subcellularLocation>
    <subcellularLocation>
        <location evidence="13 14">Endoplasmic reticulum membrane</location>
        <topology evidence="13 14">Multi-pass membrane protein</topology>
    </subcellularLocation>
</comment>
<keyword evidence="5 13" id="KW-0949">S-adenosyl-L-methionine</keyword>
<dbReference type="EMBL" id="MU003693">
    <property type="protein sequence ID" value="KAF2816357.1"/>
    <property type="molecule type" value="Genomic_DNA"/>
</dbReference>
<protein>
    <recommendedName>
        <fullName evidence="13 14">Phosphatidylethanolamine N-methyltransferase</fullName>
        <shortName evidence="13">PE methyltransferase</shortName>
        <shortName evidence="13 14">PEAMT</shortName>
        <shortName evidence="13">PEMT</shortName>
        <ecNumber evidence="13 14">2.1.1.17</ecNumber>
    </recommendedName>
</protein>
<dbReference type="PANTHER" id="PTHR32138:SF0">
    <property type="entry name" value="PHOSPHATIDYLETHANOLAMINE N-METHYLTRANSFERASE"/>
    <property type="match status" value="1"/>
</dbReference>
<dbReference type="GeneID" id="54458294"/>
<dbReference type="Pfam" id="PF04191">
    <property type="entry name" value="PEMT"/>
    <property type="match status" value="2"/>
</dbReference>
<keyword evidence="17" id="KW-1185">Reference proteome</keyword>
<feature type="region of interest" description="Disordered" evidence="15">
    <location>
        <begin position="335"/>
        <end position="366"/>
    </location>
</feature>
<keyword evidence="4 13" id="KW-0808">Transferase</keyword>
<dbReference type="InterPro" id="IPR016219">
    <property type="entry name" value="Phosphatid-EA_MeTrfase_fun"/>
</dbReference>
<organism evidence="16">
    <name type="scientific">Mytilinidion resinicola</name>
    <dbReference type="NCBI Taxonomy" id="574789"/>
    <lineage>
        <taxon>Eukaryota</taxon>
        <taxon>Fungi</taxon>
        <taxon>Dikarya</taxon>
        <taxon>Ascomycota</taxon>
        <taxon>Pezizomycotina</taxon>
        <taxon>Dothideomycetes</taxon>
        <taxon>Pleosporomycetidae</taxon>
        <taxon>Mytilinidiales</taxon>
        <taxon>Mytilinidiaceae</taxon>
        <taxon>Mytilinidion</taxon>
    </lineage>
</organism>
<feature type="transmembrane region" description="Helical" evidence="13 14">
    <location>
        <begin position="505"/>
        <end position="526"/>
    </location>
</feature>
<dbReference type="OrthoDB" id="4583at2759"/>
<comment type="catalytic activity">
    <reaction evidence="13 14">
        <text>a 1,2-diacyl-sn-glycero-3-phosphoethanolamine + S-adenosyl-L-methionine = a 1,2-diacyl-sn-glycero-3-phospho-N-methylethanolamine + S-adenosyl-L-homocysteine + H(+)</text>
        <dbReference type="Rhea" id="RHEA:11164"/>
        <dbReference type="ChEBI" id="CHEBI:15378"/>
        <dbReference type="ChEBI" id="CHEBI:57856"/>
        <dbReference type="ChEBI" id="CHEBI:59789"/>
        <dbReference type="ChEBI" id="CHEBI:64573"/>
        <dbReference type="ChEBI" id="CHEBI:64612"/>
        <dbReference type="EC" id="2.1.1.17"/>
    </reaction>
</comment>
<evidence type="ECO:0000256" key="5">
    <source>
        <dbReference type="ARBA" id="ARBA00022691"/>
    </source>
</evidence>
<reference evidence="18" key="3">
    <citation type="submission" date="2025-04" db="UniProtKB">
        <authorList>
            <consortium name="RefSeq"/>
        </authorList>
    </citation>
    <scope>IDENTIFICATION</scope>
    <source>
        <strain evidence="18">CBS 304.34</strain>
    </source>
</reference>
<evidence type="ECO:0000313" key="17">
    <source>
        <dbReference type="Proteomes" id="UP000504636"/>
    </source>
</evidence>
<dbReference type="RefSeq" id="XP_033583321.1">
    <property type="nucleotide sequence ID" value="XM_033717401.1"/>
</dbReference>
<dbReference type="GO" id="GO:0032259">
    <property type="term" value="P:methylation"/>
    <property type="evidence" value="ECO:0007669"/>
    <property type="project" value="UniProtKB-KW"/>
</dbReference>
<feature type="transmembrane region" description="Helical" evidence="13 14">
    <location>
        <begin position="395"/>
        <end position="413"/>
    </location>
</feature>
<reference evidence="16 18" key="1">
    <citation type="journal article" date="2020" name="Stud. Mycol.">
        <title>101 Dothideomycetes genomes: a test case for predicting lifestyles and emergence of pathogens.</title>
        <authorList>
            <person name="Haridas S."/>
            <person name="Albert R."/>
            <person name="Binder M."/>
            <person name="Bloem J."/>
            <person name="Labutti K."/>
            <person name="Salamov A."/>
            <person name="Andreopoulos B."/>
            <person name="Baker S."/>
            <person name="Barry K."/>
            <person name="Bills G."/>
            <person name="Bluhm B."/>
            <person name="Cannon C."/>
            <person name="Castanera R."/>
            <person name="Culley D."/>
            <person name="Daum C."/>
            <person name="Ezra D."/>
            <person name="Gonzalez J."/>
            <person name="Henrissat B."/>
            <person name="Kuo A."/>
            <person name="Liang C."/>
            <person name="Lipzen A."/>
            <person name="Lutzoni F."/>
            <person name="Magnuson J."/>
            <person name="Mondo S."/>
            <person name="Nolan M."/>
            <person name="Ohm R."/>
            <person name="Pangilinan J."/>
            <person name="Park H.-J."/>
            <person name="Ramirez L."/>
            <person name="Alfaro M."/>
            <person name="Sun H."/>
            <person name="Tritt A."/>
            <person name="Yoshinaga Y."/>
            <person name="Zwiers L.-H."/>
            <person name="Turgeon B."/>
            <person name="Goodwin S."/>
            <person name="Spatafora J."/>
            <person name="Crous P."/>
            <person name="Grigoriev I."/>
        </authorList>
    </citation>
    <scope>NUCLEOTIDE SEQUENCE</scope>
    <source>
        <strain evidence="16 18">CBS 304.34</strain>
    </source>
</reference>
<keyword evidence="6 13" id="KW-0812">Transmembrane</keyword>
<dbReference type="InterPro" id="IPR007318">
    <property type="entry name" value="Phopholipid_MeTrfase"/>
</dbReference>
<keyword evidence="12 13" id="KW-1208">Phospholipid metabolism</keyword>
<comment type="pathway">
    <text evidence="13 14">Phospholipid metabolism; phosphatidylcholine biosynthesis.</text>
</comment>
<keyword evidence="10 13" id="KW-0472">Membrane</keyword>